<dbReference type="InterPro" id="IPR004140">
    <property type="entry name" value="Exo70"/>
</dbReference>
<dbReference type="Pfam" id="PF03081">
    <property type="entry name" value="Exo70_C"/>
    <property type="match status" value="1"/>
</dbReference>
<feature type="transmembrane region" description="Helical" evidence="4">
    <location>
        <begin position="153"/>
        <end position="186"/>
    </location>
</feature>
<keyword evidence="4" id="KW-0472">Membrane</keyword>
<comment type="similarity">
    <text evidence="1 3">Belongs to the EXO70 family.</text>
</comment>
<keyword evidence="3" id="KW-0268">Exocytosis</keyword>
<name>A0ABU6U477_9FABA</name>
<keyword evidence="3" id="KW-0653">Protein transport</keyword>
<organism evidence="6 7">
    <name type="scientific">Stylosanthes scabra</name>
    <dbReference type="NCBI Taxonomy" id="79078"/>
    <lineage>
        <taxon>Eukaryota</taxon>
        <taxon>Viridiplantae</taxon>
        <taxon>Streptophyta</taxon>
        <taxon>Embryophyta</taxon>
        <taxon>Tracheophyta</taxon>
        <taxon>Spermatophyta</taxon>
        <taxon>Magnoliopsida</taxon>
        <taxon>eudicotyledons</taxon>
        <taxon>Gunneridae</taxon>
        <taxon>Pentapetalae</taxon>
        <taxon>rosids</taxon>
        <taxon>fabids</taxon>
        <taxon>Fabales</taxon>
        <taxon>Fabaceae</taxon>
        <taxon>Papilionoideae</taxon>
        <taxon>50 kb inversion clade</taxon>
        <taxon>dalbergioids sensu lato</taxon>
        <taxon>Dalbergieae</taxon>
        <taxon>Pterocarpus clade</taxon>
        <taxon>Stylosanthes</taxon>
    </lineage>
</organism>
<feature type="domain" description="Exocyst complex subunit Exo70 C-terminal" evidence="5">
    <location>
        <begin position="349"/>
        <end position="707"/>
    </location>
</feature>
<protein>
    <recommendedName>
        <fullName evidence="3">Exocyst subunit Exo70 family protein</fullName>
    </recommendedName>
</protein>
<keyword evidence="4" id="KW-1133">Transmembrane helix</keyword>
<dbReference type="PANTHER" id="PTHR12542:SF180">
    <property type="entry name" value="EXOCYST SUBUNIT EXO70 FAMILY PROTEIN"/>
    <property type="match status" value="1"/>
</dbReference>
<feature type="transmembrane region" description="Helical" evidence="4">
    <location>
        <begin position="125"/>
        <end position="141"/>
    </location>
</feature>
<evidence type="ECO:0000313" key="6">
    <source>
        <dbReference type="EMBL" id="MED6155971.1"/>
    </source>
</evidence>
<evidence type="ECO:0000256" key="3">
    <source>
        <dbReference type="RuleBase" id="RU365026"/>
    </source>
</evidence>
<keyword evidence="7" id="KW-1185">Reference proteome</keyword>
<evidence type="ECO:0000256" key="2">
    <source>
        <dbReference type="ARBA" id="ARBA00022448"/>
    </source>
</evidence>
<dbReference type="InterPro" id="IPR046364">
    <property type="entry name" value="Exo70_C"/>
</dbReference>
<dbReference type="PANTHER" id="PTHR12542">
    <property type="entry name" value="EXOCYST COMPLEX PROTEIN EXO70"/>
    <property type="match status" value="1"/>
</dbReference>
<keyword evidence="4" id="KW-0812">Transmembrane</keyword>
<evidence type="ECO:0000256" key="1">
    <source>
        <dbReference type="ARBA" id="ARBA00006756"/>
    </source>
</evidence>
<dbReference type="Gene3D" id="1.20.1280.170">
    <property type="entry name" value="Exocyst complex component Exo70"/>
    <property type="match status" value="1"/>
</dbReference>
<sequence length="719" mass="82607">MESLARFSKPPLHRKLPFRRPELNMAFLLSDFHFCFYSFSCSYPSILDEASFINSTKHPSVECKKNQEQGKANLNIILSFLILFAKKWSHSRTLRFKAHMACLVLTVTSVYSFYFDKASKGKPDAYSLISCAAFAVMSLSLSRQIQCGFEVDLLYFFLGALIIQLMKISLLLGCIGVIFSYALIILRSSLDASSSSGVYLTIQDQHHLVVQVDSGPSSQQANSTIDDFMPQLTACLEAIQGNNWRMIAMLERYATKYIRAAEVQNYDLPIPVDCNLLIDLLPLDSINNLHEAVELMAAAGFEKESCHAYSNCRREFLKQWLSYLMLRLPAIEAVIGMESSYLEREINIWIKVSNLALRLMFPNERSLCERVFSGFTSTVDHAFGEVCREFVISHLDFCNGFVAQSIVSKTLMFFPRVSKLFKTVHDLIPEYQSLFSDPSSDAIRNQAIHTWKKLGQAVTDIFKDLEDRIYRDRDSDVVRFLRGLYPISCDVMDCLSSVCESWNVLGLEKVFKEHPMFADTEGTSFSFSDQFTRIVELLVSQLEVESKNHTNSIEGCVFLINNFRYIENKLIECQSRMSTVILQDGTIRKLNAMVKQNLEEYQRSSWDKIFRILEQGSNNEHEEEAIIMGLMKKNIKLFNMYFRELCRVQCRFVISDEQLRKEMQQSVEEILFPSYGAFIGKFKNILGSHANEFIEYSMHDIDVQLNELFLGVSWELDVL</sequence>
<proteinExistence type="inferred from homology"/>
<feature type="transmembrane region" description="Helical" evidence="4">
    <location>
        <begin position="96"/>
        <end position="113"/>
    </location>
</feature>
<dbReference type="InterPro" id="IPR016159">
    <property type="entry name" value="Cullin_repeat-like_dom_sf"/>
</dbReference>
<keyword evidence="2 3" id="KW-0813">Transport</keyword>
<comment type="function">
    <text evidence="3">Component of the exocyst complex.</text>
</comment>
<dbReference type="SUPFAM" id="SSF74788">
    <property type="entry name" value="Cullin repeat-like"/>
    <property type="match status" value="1"/>
</dbReference>
<evidence type="ECO:0000259" key="5">
    <source>
        <dbReference type="Pfam" id="PF03081"/>
    </source>
</evidence>
<accession>A0ABU6U477</accession>
<evidence type="ECO:0000313" key="7">
    <source>
        <dbReference type="Proteomes" id="UP001341840"/>
    </source>
</evidence>
<comment type="caution">
    <text evidence="6">The sequence shown here is derived from an EMBL/GenBank/DDBJ whole genome shotgun (WGS) entry which is preliminary data.</text>
</comment>
<evidence type="ECO:0000256" key="4">
    <source>
        <dbReference type="SAM" id="Phobius"/>
    </source>
</evidence>
<dbReference type="EMBL" id="JASCZI010120854">
    <property type="protein sequence ID" value="MED6155971.1"/>
    <property type="molecule type" value="Genomic_DNA"/>
</dbReference>
<reference evidence="6 7" key="1">
    <citation type="journal article" date="2023" name="Plants (Basel)">
        <title>Bridging the Gap: Combining Genomics and Transcriptomics Approaches to Understand Stylosanthes scabra, an Orphan Legume from the Brazilian Caatinga.</title>
        <authorList>
            <person name="Ferreira-Neto J.R.C."/>
            <person name="da Silva M.D."/>
            <person name="Binneck E."/>
            <person name="de Melo N.F."/>
            <person name="da Silva R.H."/>
            <person name="de Melo A.L.T.M."/>
            <person name="Pandolfi V."/>
            <person name="Bustamante F.O."/>
            <person name="Brasileiro-Vidal A.C."/>
            <person name="Benko-Iseppon A.M."/>
        </authorList>
    </citation>
    <scope>NUCLEOTIDE SEQUENCE [LARGE SCALE GENOMIC DNA]</scope>
    <source>
        <tissue evidence="6">Leaves</tissue>
    </source>
</reference>
<dbReference type="Proteomes" id="UP001341840">
    <property type="component" value="Unassembled WGS sequence"/>
</dbReference>
<gene>
    <name evidence="6" type="ORF">PIB30_010614</name>
</gene>